<dbReference type="PROSITE" id="PS00211">
    <property type="entry name" value="ABC_TRANSPORTER_1"/>
    <property type="match status" value="2"/>
</dbReference>
<proteinExistence type="inferred from homology"/>
<feature type="binding site" evidence="12">
    <location>
        <begin position="38"/>
        <end position="45"/>
    </location>
    <ligand>
        <name>ATP</name>
        <dbReference type="ChEBI" id="CHEBI:30616"/>
        <label>1</label>
    </ligand>
</feature>
<feature type="domain" description="ABC transporter" evidence="13">
    <location>
        <begin position="6"/>
        <end position="256"/>
    </location>
</feature>
<evidence type="ECO:0000259" key="13">
    <source>
        <dbReference type="PROSITE" id="PS50893"/>
    </source>
</evidence>
<evidence type="ECO:0000256" key="8">
    <source>
        <dbReference type="ARBA" id="ARBA00022840"/>
    </source>
</evidence>
<feature type="domain" description="ABC transporter" evidence="13">
    <location>
        <begin position="321"/>
        <end position="538"/>
    </location>
</feature>
<dbReference type="GO" id="GO:0045900">
    <property type="term" value="P:negative regulation of translational elongation"/>
    <property type="evidence" value="ECO:0007669"/>
    <property type="project" value="UniProtKB-UniRule"/>
</dbReference>
<evidence type="ECO:0000256" key="3">
    <source>
        <dbReference type="ARBA" id="ARBA00022555"/>
    </source>
</evidence>
<dbReference type="RefSeq" id="WP_145743521.1">
    <property type="nucleotide sequence ID" value="NZ_VIWX01000005.1"/>
</dbReference>
<dbReference type="CDD" id="cd03221">
    <property type="entry name" value="ABCF_EF-3"/>
    <property type="match status" value="2"/>
</dbReference>
<evidence type="ECO:0000256" key="4">
    <source>
        <dbReference type="ARBA" id="ARBA00022730"/>
    </source>
</evidence>
<dbReference type="PROSITE" id="PS50893">
    <property type="entry name" value="ABC_TRANSPORTER_2"/>
    <property type="match status" value="2"/>
</dbReference>
<comment type="subcellular location">
    <subcellularLocation>
        <location evidence="12">Cytoplasm</location>
    </subcellularLocation>
    <text evidence="12">Associates with ribosomes and polysomes.</text>
</comment>
<accession>A0A561U2N9</accession>
<protein>
    <recommendedName>
        <fullName evidence="12">Energy-dependent translational throttle protein EttA</fullName>
        <ecNumber evidence="12">3.6.1.-</ecNumber>
    </recommendedName>
    <alternativeName>
        <fullName evidence="12">Translational regulatory factor EttA</fullName>
    </alternativeName>
</protein>
<comment type="function">
    <text evidence="12">A translation factor that gates the progression of the 70S ribosomal initiation complex (IC, containing tRNA(fMet) in the P-site) into the translation elongation cycle by using a mechanism sensitive to the ATP/ADP ratio. Binds to the 70S ribosome E-site where it modulates the state of the translating ribosome during subunit translocation. ATP hydrolysis probably frees it from the ribosome, which can enter the elongation phase.</text>
</comment>
<dbReference type="GO" id="GO:0005524">
    <property type="term" value="F:ATP binding"/>
    <property type="evidence" value="ECO:0007669"/>
    <property type="project" value="UniProtKB-UniRule"/>
</dbReference>
<dbReference type="EMBL" id="VIWX01000005">
    <property type="protein sequence ID" value="TWF93616.1"/>
    <property type="molecule type" value="Genomic_DNA"/>
</dbReference>
<dbReference type="GO" id="GO:0005737">
    <property type="term" value="C:cytoplasm"/>
    <property type="evidence" value="ECO:0007669"/>
    <property type="project" value="UniProtKB-SubCell"/>
</dbReference>
<dbReference type="Pfam" id="PF12848">
    <property type="entry name" value="ABC_tran_Xtn"/>
    <property type="match status" value="1"/>
</dbReference>
<dbReference type="EC" id="3.6.1.-" evidence="12"/>
<comment type="caution">
    <text evidence="14">The sequence shown here is derived from an EMBL/GenBank/DDBJ whole genome shotgun (WGS) entry which is preliminary data.</text>
</comment>
<name>A0A561U2N9_9PSEU</name>
<comment type="domain">
    <text evidence="12">The arm domain is inserted in the first ABC transporter domain. Probably contacts ribosomal protein L1.</text>
</comment>
<dbReference type="AlphaFoldDB" id="A0A561U2N9"/>
<dbReference type="InterPro" id="IPR003593">
    <property type="entry name" value="AAA+_ATPase"/>
</dbReference>
<evidence type="ECO:0000256" key="10">
    <source>
        <dbReference type="ARBA" id="ARBA00022884"/>
    </source>
</evidence>
<dbReference type="SUPFAM" id="SSF52540">
    <property type="entry name" value="P-loop containing nucleoside triphosphate hydrolases"/>
    <property type="match status" value="2"/>
</dbReference>
<dbReference type="GO" id="GO:0019843">
    <property type="term" value="F:rRNA binding"/>
    <property type="evidence" value="ECO:0007669"/>
    <property type="project" value="UniProtKB-UniRule"/>
</dbReference>
<evidence type="ECO:0000256" key="6">
    <source>
        <dbReference type="ARBA" id="ARBA00022741"/>
    </source>
</evidence>
<keyword evidence="4 12" id="KW-0699">rRNA-binding</keyword>
<dbReference type="InterPro" id="IPR022374">
    <property type="entry name" value="EttA"/>
</dbReference>
<keyword evidence="15" id="KW-1185">Reference proteome</keyword>
<dbReference type="NCBIfam" id="TIGR03719">
    <property type="entry name" value="ABC_ABC_ChvD"/>
    <property type="match status" value="1"/>
</dbReference>
<evidence type="ECO:0000313" key="14">
    <source>
        <dbReference type="EMBL" id="TWF93616.1"/>
    </source>
</evidence>
<dbReference type="HAMAP" id="MF_00847">
    <property type="entry name" value="EttA"/>
    <property type="match status" value="1"/>
</dbReference>
<dbReference type="InterPro" id="IPR027417">
    <property type="entry name" value="P-loop_NTPase"/>
</dbReference>
<keyword evidence="6 12" id="KW-0547">Nucleotide-binding</keyword>
<keyword evidence="8 12" id="KW-0067">ATP-binding</keyword>
<comment type="domain">
    <text evidence="12">The P-site tRNA interaction motif (PtIM domain) probably interacts with the P-site tRNA(fMet) as well as the 23S rRNA.</text>
</comment>
<dbReference type="GO" id="GO:0000049">
    <property type="term" value="F:tRNA binding"/>
    <property type="evidence" value="ECO:0007669"/>
    <property type="project" value="UniProtKB-UniRule"/>
</dbReference>
<dbReference type="Pfam" id="PF00005">
    <property type="entry name" value="ABC_tran"/>
    <property type="match status" value="2"/>
</dbReference>
<keyword evidence="5 12" id="KW-0677">Repeat</keyword>
<sequence length="557" mass="62234">MAEFIYTMKSVRKTHGDKVILDDATIQFYPGAKIGVVGPNGAGKSTVLRIMAGLDQPNNGEAFLSPGYTVGIMQQEPPLNEEKTVLGNVEEGVGEIKVKLNRFNEIAEQLATDYSDELMEEMGKLQEDLDHADAWELDSQLEQAMDALRCPPPDAEVKNLSGGERRRVALCKLLLSKPDLLLLDEPTNHLDAESVLWLEQFLANYPGAVLAVTHDRYFLDNVAGWILELDRGRTYPYEGNYSTYLEKKQERLAVQGKRDVKLQKRLKDELEWVRSNAKAKQTKSRARLSRYEEMANEAEKTRKLDFEEIQIPPGPRLGNTVVEVDKLKKGFDELLIDGLSFSLPRNGIVGVIGPNGVGKTTLFKTIVGLEEPDDGTVKVGDTVKLSYVDQNRANIDPNKNVWEVVSDGLDFIQVGQVEMPSRAYVSAFGFKGPDQQKPAGVLSGGERNRLNLALTLKTGGNLILLDEPTNDLDVETLGSLENALEQFPGCAVVISHDRWFLDRVATHILAWEGDDENPAKWFWFEGNFEGYEQNKIERMGADAARPHRVTHRKLTRG</sequence>
<evidence type="ECO:0000256" key="2">
    <source>
        <dbReference type="ARBA" id="ARBA00022490"/>
    </source>
</evidence>
<evidence type="ECO:0000256" key="11">
    <source>
        <dbReference type="ARBA" id="ARBA00022917"/>
    </source>
</evidence>
<keyword evidence="9 12" id="KW-0810">Translation regulation</keyword>
<dbReference type="InterPro" id="IPR017871">
    <property type="entry name" value="ABC_transporter-like_CS"/>
</dbReference>
<dbReference type="InterPro" id="IPR032781">
    <property type="entry name" value="ABC_tran_Xtn"/>
</dbReference>
<comment type="caution">
    <text evidence="12">Lacks conserved residue(s) required for the propagation of feature annotation.</text>
</comment>
<dbReference type="Gene3D" id="3.40.50.300">
    <property type="entry name" value="P-loop containing nucleotide triphosphate hydrolases"/>
    <property type="match status" value="2"/>
</dbReference>
<keyword evidence="2 12" id="KW-0963">Cytoplasm</keyword>
<gene>
    <name evidence="12" type="primary">ettA</name>
    <name evidence="14" type="ORF">FHU35_15470</name>
</gene>
<dbReference type="Proteomes" id="UP000316184">
    <property type="component" value="Unassembled WGS sequence"/>
</dbReference>
<dbReference type="FunFam" id="3.40.50.300:FF:000011">
    <property type="entry name" value="Putative ABC transporter ATP-binding component"/>
    <property type="match status" value="1"/>
</dbReference>
<organism evidence="14 15">
    <name type="scientific">Saccharopolyspora dendranthemae</name>
    <dbReference type="NCBI Taxonomy" id="1181886"/>
    <lineage>
        <taxon>Bacteria</taxon>
        <taxon>Bacillati</taxon>
        <taxon>Actinomycetota</taxon>
        <taxon>Actinomycetes</taxon>
        <taxon>Pseudonocardiales</taxon>
        <taxon>Pseudonocardiaceae</taxon>
        <taxon>Saccharopolyspora</taxon>
    </lineage>
</organism>
<evidence type="ECO:0000256" key="5">
    <source>
        <dbReference type="ARBA" id="ARBA00022737"/>
    </source>
</evidence>
<evidence type="ECO:0000256" key="7">
    <source>
        <dbReference type="ARBA" id="ARBA00022801"/>
    </source>
</evidence>
<comment type="subunit">
    <text evidence="12">Monomer. Probably contacts ribosomal proteins L1, L5, L33 and S7, the 16S and 23S rRNA and the P-site containing tRNA(fMet).</text>
</comment>
<comment type="similarity">
    <text evidence="1 12">Belongs to the ABC transporter superfamily. ABCF family. Translational throttle EttA subfamily.</text>
</comment>
<dbReference type="GO" id="GO:0043022">
    <property type="term" value="F:ribosome binding"/>
    <property type="evidence" value="ECO:0007669"/>
    <property type="project" value="UniProtKB-UniRule"/>
</dbReference>
<dbReference type="OrthoDB" id="3169603at2"/>
<keyword evidence="7 12" id="KW-0378">Hydrolase</keyword>
<keyword evidence="10 12" id="KW-0694">RNA-binding</keyword>
<keyword evidence="11 12" id="KW-0648">Protein biosynthesis</keyword>
<dbReference type="InterPro" id="IPR003439">
    <property type="entry name" value="ABC_transporter-like_ATP-bd"/>
</dbReference>
<reference evidence="14 15" key="1">
    <citation type="submission" date="2019-06" db="EMBL/GenBank/DDBJ databases">
        <title>Sequencing the genomes of 1000 actinobacteria strains.</title>
        <authorList>
            <person name="Klenk H.-P."/>
        </authorList>
    </citation>
    <scope>NUCLEOTIDE SEQUENCE [LARGE SCALE GENOMIC DNA]</scope>
    <source>
        <strain evidence="14 15">DSM 46699</strain>
    </source>
</reference>
<evidence type="ECO:0000313" key="15">
    <source>
        <dbReference type="Proteomes" id="UP000316184"/>
    </source>
</evidence>
<evidence type="ECO:0000256" key="12">
    <source>
        <dbReference type="HAMAP-Rule" id="MF_00847"/>
    </source>
</evidence>
<comment type="catalytic activity">
    <reaction evidence="12">
        <text>ATP + H2O = ADP + phosphate + H(+)</text>
        <dbReference type="Rhea" id="RHEA:13065"/>
        <dbReference type="ChEBI" id="CHEBI:15377"/>
        <dbReference type="ChEBI" id="CHEBI:15378"/>
        <dbReference type="ChEBI" id="CHEBI:30616"/>
        <dbReference type="ChEBI" id="CHEBI:43474"/>
        <dbReference type="ChEBI" id="CHEBI:456216"/>
    </reaction>
</comment>
<dbReference type="GO" id="GO:0016887">
    <property type="term" value="F:ATP hydrolysis activity"/>
    <property type="evidence" value="ECO:0007669"/>
    <property type="project" value="UniProtKB-UniRule"/>
</dbReference>
<feature type="binding site" evidence="12">
    <location>
        <begin position="353"/>
        <end position="360"/>
    </location>
    <ligand>
        <name>ATP</name>
        <dbReference type="ChEBI" id="CHEBI:30616"/>
        <label>2</label>
    </ligand>
</feature>
<keyword evidence="3 12" id="KW-0820">tRNA-binding</keyword>
<dbReference type="NCBIfam" id="NF008775">
    <property type="entry name" value="PRK11819.1"/>
    <property type="match status" value="1"/>
</dbReference>
<dbReference type="SMART" id="SM00382">
    <property type="entry name" value="AAA"/>
    <property type="match status" value="2"/>
</dbReference>
<dbReference type="PANTHER" id="PTHR43858:SF1">
    <property type="entry name" value="ABC TRANSPORTER-RELATED PROTEIN"/>
    <property type="match status" value="1"/>
</dbReference>
<dbReference type="PANTHER" id="PTHR43858">
    <property type="entry name" value="ENERGY-DEPENDENT TRANSLATIONAL THROTTLE PROTEIN ETTA"/>
    <property type="match status" value="1"/>
</dbReference>
<dbReference type="FunFam" id="3.40.50.300:FF:000183">
    <property type="entry name" value="ABC transporter ATP-binding protein yjjK"/>
    <property type="match status" value="1"/>
</dbReference>
<dbReference type="GO" id="GO:0006412">
    <property type="term" value="P:translation"/>
    <property type="evidence" value="ECO:0007669"/>
    <property type="project" value="UniProtKB-KW"/>
</dbReference>
<evidence type="ECO:0000256" key="9">
    <source>
        <dbReference type="ARBA" id="ARBA00022845"/>
    </source>
</evidence>
<evidence type="ECO:0000256" key="1">
    <source>
        <dbReference type="ARBA" id="ARBA00005868"/>
    </source>
</evidence>